<dbReference type="Proteomes" id="UP001431209">
    <property type="component" value="Unassembled WGS sequence"/>
</dbReference>
<organism evidence="1 2">
    <name type="scientific">Acrasis kona</name>
    <dbReference type="NCBI Taxonomy" id="1008807"/>
    <lineage>
        <taxon>Eukaryota</taxon>
        <taxon>Discoba</taxon>
        <taxon>Heterolobosea</taxon>
        <taxon>Tetramitia</taxon>
        <taxon>Eutetramitia</taxon>
        <taxon>Acrasidae</taxon>
        <taxon>Acrasis</taxon>
    </lineage>
</organism>
<accession>A0AAW2YGQ4</accession>
<evidence type="ECO:0000313" key="1">
    <source>
        <dbReference type="EMBL" id="KAL0476292.1"/>
    </source>
</evidence>
<dbReference type="EMBL" id="JAOPGA020000003">
    <property type="protein sequence ID" value="KAL0476292.1"/>
    <property type="molecule type" value="Genomic_DNA"/>
</dbReference>
<sequence>MLYGVSDVVKELQTSVEFDLLAYAGTTFSMKIFRGYEVDYYLKFPFFLEKRIKRMFSKLVNYKNNKNLSRIALKLIGRPRLTMLAIIKLGEIDNVDGESTDDVIERAVTESYNQIKNSCVENILERANDNKMYDDRTINGIRVMMYFHLFQKNPQYMVQNPQDCEIDLVNAGICHPRQAKEGFVYFMSERLSIDIALSFLDRNKQDFRDWGIRLIHNSILYCINNNQADGKAALKIMAAEMTRKDAFKHFAESGVVPLNLIECVESIEFDSIHEIEKKELKLLENGDGICILPSHNMGFDILIKKKSLESGKSNVLALCMKTTSSDKVSKKETTKNLLQLDYKLQYTQKRGTDREKKSEATTKVDEFFEKNVKQYVLLDVCLPNRNKTVKVEPHMVNNIIHINESNIHKLIRDHKSCAALKHIWTRASISEQNWITDYFSKQDLNIVPGNVSQQKLGDEVKISSQIAQLT</sequence>
<proteinExistence type="predicted"/>
<keyword evidence="2" id="KW-1185">Reference proteome</keyword>
<feature type="non-terminal residue" evidence="1">
    <location>
        <position position="470"/>
    </location>
</feature>
<comment type="caution">
    <text evidence="1">The sequence shown here is derived from an EMBL/GenBank/DDBJ whole genome shotgun (WGS) entry which is preliminary data.</text>
</comment>
<reference evidence="1 2" key="1">
    <citation type="submission" date="2024-03" db="EMBL/GenBank/DDBJ databases">
        <title>The Acrasis kona genome and developmental transcriptomes reveal deep origins of eukaryotic multicellular pathways.</title>
        <authorList>
            <person name="Sheikh S."/>
            <person name="Fu C.-J."/>
            <person name="Brown M.W."/>
            <person name="Baldauf S.L."/>
        </authorList>
    </citation>
    <scope>NUCLEOTIDE SEQUENCE [LARGE SCALE GENOMIC DNA]</scope>
    <source>
        <strain evidence="1 2">ATCC MYA-3509</strain>
    </source>
</reference>
<protein>
    <submittedName>
        <fullName evidence="1">Uncharacterized protein</fullName>
    </submittedName>
</protein>
<name>A0AAW2YGQ4_9EUKA</name>
<gene>
    <name evidence="1" type="ORF">AKO1_006327</name>
</gene>
<dbReference type="AlphaFoldDB" id="A0AAW2YGQ4"/>
<evidence type="ECO:0000313" key="2">
    <source>
        <dbReference type="Proteomes" id="UP001431209"/>
    </source>
</evidence>